<evidence type="ECO:0000313" key="2">
    <source>
        <dbReference type="Proteomes" id="UP001472677"/>
    </source>
</evidence>
<gene>
    <name evidence="1" type="ORF">V6N12_068346</name>
</gene>
<protein>
    <submittedName>
        <fullName evidence="1">Uncharacterized protein</fullName>
    </submittedName>
</protein>
<evidence type="ECO:0000313" key="1">
    <source>
        <dbReference type="EMBL" id="KAK8584096.1"/>
    </source>
</evidence>
<dbReference type="EMBL" id="JBBPBM010000005">
    <property type="protein sequence ID" value="KAK8584096.1"/>
    <property type="molecule type" value="Genomic_DNA"/>
</dbReference>
<name>A0ABR2FPQ1_9ROSI</name>
<reference evidence="1 2" key="1">
    <citation type="journal article" date="2024" name="G3 (Bethesda)">
        <title>Genome assembly of Hibiscus sabdariffa L. provides insights into metabolisms of medicinal natural products.</title>
        <authorList>
            <person name="Kim T."/>
        </authorList>
    </citation>
    <scope>NUCLEOTIDE SEQUENCE [LARGE SCALE GENOMIC DNA]</scope>
    <source>
        <strain evidence="1">TK-2024</strain>
        <tissue evidence="1">Old leaves</tissue>
    </source>
</reference>
<organism evidence="1 2">
    <name type="scientific">Hibiscus sabdariffa</name>
    <name type="common">roselle</name>
    <dbReference type="NCBI Taxonomy" id="183260"/>
    <lineage>
        <taxon>Eukaryota</taxon>
        <taxon>Viridiplantae</taxon>
        <taxon>Streptophyta</taxon>
        <taxon>Embryophyta</taxon>
        <taxon>Tracheophyta</taxon>
        <taxon>Spermatophyta</taxon>
        <taxon>Magnoliopsida</taxon>
        <taxon>eudicotyledons</taxon>
        <taxon>Gunneridae</taxon>
        <taxon>Pentapetalae</taxon>
        <taxon>rosids</taxon>
        <taxon>malvids</taxon>
        <taxon>Malvales</taxon>
        <taxon>Malvaceae</taxon>
        <taxon>Malvoideae</taxon>
        <taxon>Hibiscus</taxon>
    </lineage>
</organism>
<proteinExistence type="predicted"/>
<comment type="caution">
    <text evidence="1">The sequence shown here is derived from an EMBL/GenBank/DDBJ whole genome shotgun (WGS) entry which is preliminary data.</text>
</comment>
<accession>A0ABR2FPQ1</accession>
<keyword evidence="2" id="KW-1185">Reference proteome</keyword>
<dbReference type="Proteomes" id="UP001472677">
    <property type="component" value="Unassembled WGS sequence"/>
</dbReference>
<sequence length="169" mass="19063">MRLPFFWRWLRCWYEGYVQSAPPFVWPVVCLLPPGVSRMGLGSPLTRPTDGAWLPPFVLRVFPHNLWYLYQWLWLWPPLDVFLHFAQPLVGCGADYMGLAPLSCCPTSSDTDPLAQSLPICLDVHRFPCASVCVYVVIAWLSSGLLLCVRPAPSIETGRPSLVVRHAVP</sequence>